<dbReference type="Proteomes" id="UP001153334">
    <property type="component" value="Unassembled WGS sequence"/>
</dbReference>
<organism evidence="1 2">
    <name type="scientific">Nemania bipapillata</name>
    <dbReference type="NCBI Taxonomy" id="110536"/>
    <lineage>
        <taxon>Eukaryota</taxon>
        <taxon>Fungi</taxon>
        <taxon>Dikarya</taxon>
        <taxon>Ascomycota</taxon>
        <taxon>Pezizomycotina</taxon>
        <taxon>Sordariomycetes</taxon>
        <taxon>Xylariomycetidae</taxon>
        <taxon>Xylariales</taxon>
        <taxon>Xylariaceae</taxon>
        <taxon>Nemania</taxon>
    </lineage>
</organism>
<evidence type="ECO:0000313" key="2">
    <source>
        <dbReference type="Proteomes" id="UP001153334"/>
    </source>
</evidence>
<accession>A0ACC2J5M5</accession>
<evidence type="ECO:0000313" key="1">
    <source>
        <dbReference type="EMBL" id="KAJ8122710.1"/>
    </source>
</evidence>
<reference evidence="1" key="1">
    <citation type="submission" date="2022-11" db="EMBL/GenBank/DDBJ databases">
        <title>Genome Sequence of Nemania bipapillata.</title>
        <authorList>
            <person name="Buettner E."/>
        </authorList>
    </citation>
    <scope>NUCLEOTIDE SEQUENCE</scope>
    <source>
        <strain evidence="1">CP14</strain>
    </source>
</reference>
<dbReference type="EMBL" id="JAPESX010000185">
    <property type="protein sequence ID" value="KAJ8122710.1"/>
    <property type="molecule type" value="Genomic_DNA"/>
</dbReference>
<protein>
    <submittedName>
        <fullName evidence="1">Uncharacterized protein</fullName>
    </submittedName>
</protein>
<keyword evidence="2" id="KW-1185">Reference proteome</keyword>
<comment type="caution">
    <text evidence="1">The sequence shown here is derived from an EMBL/GenBank/DDBJ whole genome shotgun (WGS) entry which is preliminary data.</text>
</comment>
<name>A0ACC2J5M5_9PEZI</name>
<gene>
    <name evidence="1" type="ORF">ONZ43_g1157</name>
</gene>
<sequence length="96" mass="10897">MGGGPRVPYPKHVWSPAGGWYAQPANWKRNTAMFMGVIIGITALTWKLSAELEHRPRMPEPDRFFPSRYWSKQIREHEAAQRAAQSAAQTTDKSDS</sequence>
<proteinExistence type="predicted"/>